<proteinExistence type="predicted"/>
<keyword evidence="1" id="KW-0472">Membrane</keyword>
<dbReference type="EMBL" id="JAFBCV010000007">
    <property type="protein sequence ID" value="MBM7839187.1"/>
    <property type="molecule type" value="Genomic_DNA"/>
</dbReference>
<evidence type="ECO:0000256" key="1">
    <source>
        <dbReference type="SAM" id="Phobius"/>
    </source>
</evidence>
<gene>
    <name evidence="2" type="ORF">JOC54_002458</name>
</gene>
<keyword evidence="1" id="KW-0812">Transmembrane</keyword>
<reference evidence="2" key="1">
    <citation type="submission" date="2021-01" db="EMBL/GenBank/DDBJ databases">
        <title>Genomic Encyclopedia of Type Strains, Phase IV (KMG-IV): sequencing the most valuable type-strain genomes for metagenomic binning, comparative biology and taxonomic classification.</title>
        <authorList>
            <person name="Goeker M."/>
        </authorList>
    </citation>
    <scope>NUCLEOTIDE SEQUENCE</scope>
    <source>
        <strain evidence="2">DSM 21943</strain>
    </source>
</reference>
<evidence type="ECO:0000313" key="2">
    <source>
        <dbReference type="EMBL" id="MBM7839187.1"/>
    </source>
</evidence>
<keyword evidence="3" id="KW-1185">Reference proteome</keyword>
<sequence>MTEQSSKLTSKEKLVLSLTLISLLSLLTPIIVPAILNINNGEQGFTLSASYYLEYITYIIGALVALFYLAVLSILLYVFKDR</sequence>
<accession>A0ABS2SY69</accession>
<protein>
    <submittedName>
        <fullName evidence="2">Uncharacterized protein</fullName>
    </submittedName>
</protein>
<feature type="transmembrane region" description="Helical" evidence="1">
    <location>
        <begin position="55"/>
        <end position="79"/>
    </location>
</feature>
<evidence type="ECO:0000313" key="3">
    <source>
        <dbReference type="Proteomes" id="UP001179280"/>
    </source>
</evidence>
<comment type="caution">
    <text evidence="2">The sequence shown here is derived from an EMBL/GenBank/DDBJ whole genome shotgun (WGS) entry which is preliminary data.</text>
</comment>
<keyword evidence="1" id="KW-1133">Transmembrane helix</keyword>
<organism evidence="2 3">
    <name type="scientific">Shouchella xiaoxiensis</name>
    <dbReference type="NCBI Taxonomy" id="766895"/>
    <lineage>
        <taxon>Bacteria</taxon>
        <taxon>Bacillati</taxon>
        <taxon>Bacillota</taxon>
        <taxon>Bacilli</taxon>
        <taxon>Bacillales</taxon>
        <taxon>Bacillaceae</taxon>
        <taxon>Shouchella</taxon>
    </lineage>
</organism>
<name>A0ABS2SY69_9BACI</name>
<feature type="transmembrane region" description="Helical" evidence="1">
    <location>
        <begin position="14"/>
        <end position="35"/>
    </location>
</feature>
<dbReference type="RefSeq" id="WP_035421753.1">
    <property type="nucleotide sequence ID" value="NZ_JAFBCV010000007.1"/>
</dbReference>
<dbReference type="Proteomes" id="UP001179280">
    <property type="component" value="Unassembled WGS sequence"/>
</dbReference>